<evidence type="ECO:0000313" key="2">
    <source>
        <dbReference type="Proteomes" id="UP000198850"/>
    </source>
</evidence>
<organism evidence="1 2">
    <name type="scientific">Pedobacter hartonius</name>
    <dbReference type="NCBI Taxonomy" id="425514"/>
    <lineage>
        <taxon>Bacteria</taxon>
        <taxon>Pseudomonadati</taxon>
        <taxon>Bacteroidota</taxon>
        <taxon>Sphingobacteriia</taxon>
        <taxon>Sphingobacteriales</taxon>
        <taxon>Sphingobacteriaceae</taxon>
        <taxon>Pedobacter</taxon>
    </lineage>
</organism>
<keyword evidence="2" id="KW-1185">Reference proteome</keyword>
<protein>
    <submittedName>
        <fullName evidence="1">Uncharacterized protein</fullName>
    </submittedName>
</protein>
<evidence type="ECO:0000313" key="1">
    <source>
        <dbReference type="EMBL" id="SDZ84892.1"/>
    </source>
</evidence>
<dbReference type="Proteomes" id="UP000198850">
    <property type="component" value="Unassembled WGS sequence"/>
</dbReference>
<dbReference type="AlphaFoldDB" id="A0A1H3WEX9"/>
<dbReference type="STRING" id="425514.SAMN05443550_101197"/>
<gene>
    <name evidence="1" type="ORF">SAMN05443550_101197</name>
</gene>
<accession>A0A1H3WEX9</accession>
<proteinExistence type="predicted"/>
<reference evidence="1 2" key="1">
    <citation type="submission" date="2016-10" db="EMBL/GenBank/DDBJ databases">
        <authorList>
            <person name="de Groot N.N."/>
        </authorList>
    </citation>
    <scope>NUCLEOTIDE SEQUENCE [LARGE SCALE GENOMIC DNA]</scope>
    <source>
        <strain evidence="1 2">DSM 19033</strain>
    </source>
</reference>
<name>A0A1H3WEX9_9SPHI</name>
<dbReference type="EMBL" id="FNRA01000001">
    <property type="protein sequence ID" value="SDZ84892.1"/>
    <property type="molecule type" value="Genomic_DNA"/>
</dbReference>
<sequence>MYNPIFNSGKKYPFLADNNVHKRKKEDSNGHASYICLISQLSVVHLFTLK</sequence>